<keyword evidence="2" id="KW-1185">Reference proteome</keyword>
<dbReference type="Gene3D" id="3.30.420.10">
    <property type="entry name" value="Ribonuclease H-like superfamily/Ribonuclease H"/>
    <property type="match status" value="1"/>
</dbReference>
<dbReference type="InterPro" id="IPR058913">
    <property type="entry name" value="Integrase_dom_put"/>
</dbReference>
<reference evidence="1" key="1">
    <citation type="submission" date="2020-04" db="EMBL/GenBank/DDBJ databases">
        <authorList>
            <person name="Alioto T."/>
            <person name="Alioto T."/>
            <person name="Gomez Garrido J."/>
        </authorList>
    </citation>
    <scope>NUCLEOTIDE SEQUENCE</scope>
    <source>
        <strain evidence="1">A484AB</strain>
    </source>
</reference>
<dbReference type="InterPro" id="IPR012337">
    <property type="entry name" value="RNaseH-like_sf"/>
</dbReference>
<dbReference type="InterPro" id="IPR001584">
    <property type="entry name" value="Integrase_cat-core"/>
</dbReference>
<name>A0A6S7GWB2_PARCT</name>
<dbReference type="OrthoDB" id="2686689at2759"/>
<accession>A0A6S7GWB2</accession>
<gene>
    <name evidence="1" type="ORF">PACLA_8A015574</name>
</gene>
<comment type="caution">
    <text evidence="1">The sequence shown here is derived from an EMBL/GenBank/DDBJ whole genome shotgun (WGS) entry which is preliminary data.</text>
</comment>
<dbReference type="GO" id="GO:0015074">
    <property type="term" value="P:DNA integration"/>
    <property type="evidence" value="ECO:0007669"/>
    <property type="project" value="InterPro"/>
</dbReference>
<dbReference type="PANTHER" id="PTHR46791:SF7">
    <property type="entry name" value="INTEGRASE CATALYTIC DOMAIN-CONTAINING PROTEIN"/>
    <property type="match status" value="1"/>
</dbReference>
<evidence type="ECO:0000313" key="1">
    <source>
        <dbReference type="EMBL" id="CAB3996278.1"/>
    </source>
</evidence>
<dbReference type="GO" id="GO:0003676">
    <property type="term" value="F:nucleic acid binding"/>
    <property type="evidence" value="ECO:0007669"/>
    <property type="project" value="InterPro"/>
</dbReference>
<dbReference type="InterPro" id="IPR036397">
    <property type="entry name" value="RNaseH_sf"/>
</dbReference>
<sequence length="378" mass="42717">MASRNDNDLARIISEAVTVALRQTSNERNVAATSTSNNETRGEVIETNINDENEVASSVSAPPIGRPRKSISREQLESLLSLRLPISEVAWTLGVSRPTIYTFMKEHNIPYEGRFTGHSEEHLRHAVTAIKQDFPNSGEHGIDGFSRLVTFGKFSTNNRAATVLQVFRGAVERYGHPVKIRTDHGGENVEIWRYMVETHGEDSHPAIVGSSVHNQRIERDNRAVNEQLVSTFKMTFYSLERQGLLDPSNCTDLFCLHYVFLPRLNKSLSQFIAAHNNHTVSTEENKSPLQMFCQNRHLTALHSEERHNLLQGNNVSRFLESPGDTPYVEVNDVTDVLDEHGLHQLQQVVDPLSDEDSDTLYRRAIQFVGNYLTSQEEI</sequence>
<dbReference type="EMBL" id="CACRXK020002835">
    <property type="protein sequence ID" value="CAB3996278.1"/>
    <property type="molecule type" value="Genomic_DNA"/>
</dbReference>
<dbReference type="SUPFAM" id="SSF53098">
    <property type="entry name" value="Ribonuclease H-like"/>
    <property type="match status" value="1"/>
</dbReference>
<dbReference type="PROSITE" id="PS50994">
    <property type="entry name" value="INTEGRASE"/>
    <property type="match status" value="1"/>
</dbReference>
<dbReference type="Proteomes" id="UP001152795">
    <property type="component" value="Unassembled WGS sequence"/>
</dbReference>
<dbReference type="PANTHER" id="PTHR46791">
    <property type="entry name" value="EXPRESSED PROTEIN"/>
    <property type="match status" value="1"/>
</dbReference>
<evidence type="ECO:0000313" key="2">
    <source>
        <dbReference type="Proteomes" id="UP001152795"/>
    </source>
</evidence>
<protein>
    <submittedName>
        <fullName evidence="1">Uncharacterized protein LOC110252499</fullName>
    </submittedName>
</protein>
<proteinExistence type="predicted"/>
<dbReference type="AlphaFoldDB" id="A0A6S7GWB2"/>
<dbReference type="Pfam" id="PF24764">
    <property type="entry name" value="rva_4"/>
    <property type="match status" value="1"/>
</dbReference>
<organism evidence="1 2">
    <name type="scientific">Paramuricea clavata</name>
    <name type="common">Red gorgonian</name>
    <name type="synonym">Violescent sea-whip</name>
    <dbReference type="NCBI Taxonomy" id="317549"/>
    <lineage>
        <taxon>Eukaryota</taxon>
        <taxon>Metazoa</taxon>
        <taxon>Cnidaria</taxon>
        <taxon>Anthozoa</taxon>
        <taxon>Octocorallia</taxon>
        <taxon>Malacalcyonacea</taxon>
        <taxon>Plexauridae</taxon>
        <taxon>Paramuricea</taxon>
    </lineage>
</organism>